<gene>
    <name evidence="10" type="ORF">KSX_15120</name>
</gene>
<dbReference type="PIRSF" id="PIRSF038994">
    <property type="entry name" value="NagA"/>
    <property type="match status" value="1"/>
</dbReference>
<evidence type="ECO:0000256" key="2">
    <source>
        <dbReference type="ARBA" id="ARBA00022723"/>
    </source>
</evidence>
<name>A0A8J3HTC7_9CHLR</name>
<evidence type="ECO:0000256" key="3">
    <source>
        <dbReference type="ARBA" id="ARBA00022801"/>
    </source>
</evidence>
<reference evidence="10" key="1">
    <citation type="submission" date="2020-10" db="EMBL/GenBank/DDBJ databases">
        <title>Taxonomic study of unclassified bacteria belonging to the class Ktedonobacteria.</title>
        <authorList>
            <person name="Yabe S."/>
            <person name="Wang C.M."/>
            <person name="Zheng Y."/>
            <person name="Sakai Y."/>
            <person name="Cavaletti L."/>
            <person name="Monciardini P."/>
            <person name="Donadio S."/>
        </authorList>
    </citation>
    <scope>NUCLEOTIDE SEQUENCE</scope>
    <source>
        <strain evidence="10">SOSP1-1</strain>
    </source>
</reference>
<keyword evidence="3 5" id="KW-0378">Hydrolase</keyword>
<dbReference type="Gene3D" id="2.30.40.10">
    <property type="entry name" value="Urease, subunit C, domain 1"/>
    <property type="match status" value="1"/>
</dbReference>
<feature type="active site" description="Proton donor/acceptor" evidence="6">
    <location>
        <position position="276"/>
    </location>
</feature>
<dbReference type="GO" id="GO:0006046">
    <property type="term" value="P:N-acetylglucosamine catabolic process"/>
    <property type="evidence" value="ECO:0007669"/>
    <property type="project" value="TreeGrafter"/>
</dbReference>
<comment type="similarity">
    <text evidence="1 5">Belongs to the metallo-dependent hydrolases superfamily. NagA family.</text>
</comment>
<dbReference type="GO" id="GO:0008448">
    <property type="term" value="F:N-acetylglucosamine-6-phosphate deacetylase activity"/>
    <property type="evidence" value="ECO:0007669"/>
    <property type="project" value="InterPro"/>
</dbReference>
<feature type="binding site" evidence="8">
    <location>
        <position position="218"/>
    </location>
    <ligand>
        <name>Zn(2+)</name>
        <dbReference type="ChEBI" id="CHEBI:29105"/>
    </ligand>
</feature>
<evidence type="ECO:0000256" key="5">
    <source>
        <dbReference type="PIRNR" id="PIRNR038994"/>
    </source>
</evidence>
<dbReference type="InterPro" id="IPR006680">
    <property type="entry name" value="Amidohydro-rel"/>
</dbReference>
<protein>
    <submittedName>
        <fullName evidence="10">N-acetylglucosamine-6-phosphate deacetylase</fullName>
    </submittedName>
</protein>
<keyword evidence="2 8" id="KW-0479">Metal-binding</keyword>
<keyword evidence="11" id="KW-1185">Reference proteome</keyword>
<evidence type="ECO:0000313" key="10">
    <source>
        <dbReference type="EMBL" id="GHO43349.1"/>
    </source>
</evidence>
<dbReference type="SUPFAM" id="SSF51556">
    <property type="entry name" value="Metallo-dependent hydrolases"/>
    <property type="match status" value="1"/>
</dbReference>
<dbReference type="Gene3D" id="3.20.20.140">
    <property type="entry name" value="Metal-dependent hydrolases"/>
    <property type="match status" value="1"/>
</dbReference>
<organism evidence="10 11">
    <name type="scientific">Ktedonospora formicarum</name>
    <dbReference type="NCBI Taxonomy" id="2778364"/>
    <lineage>
        <taxon>Bacteria</taxon>
        <taxon>Bacillati</taxon>
        <taxon>Chloroflexota</taxon>
        <taxon>Ktedonobacteria</taxon>
        <taxon>Ktedonobacterales</taxon>
        <taxon>Ktedonobacteraceae</taxon>
        <taxon>Ktedonospora</taxon>
    </lineage>
</organism>
<evidence type="ECO:0000256" key="8">
    <source>
        <dbReference type="PIRSR" id="PIRSR038994-3"/>
    </source>
</evidence>
<evidence type="ECO:0000256" key="1">
    <source>
        <dbReference type="ARBA" id="ARBA00010716"/>
    </source>
</evidence>
<dbReference type="InterPro" id="IPR011059">
    <property type="entry name" value="Metal-dep_hydrolase_composite"/>
</dbReference>
<dbReference type="InterPro" id="IPR032466">
    <property type="entry name" value="Metal_Hydrolase"/>
</dbReference>
<feature type="domain" description="Amidohydrolase-related" evidence="9">
    <location>
        <begin position="50"/>
        <end position="382"/>
    </location>
</feature>
<dbReference type="SUPFAM" id="SSF51338">
    <property type="entry name" value="Composite domain of metallo-dependent hydrolases"/>
    <property type="match status" value="1"/>
</dbReference>
<comment type="caution">
    <text evidence="10">The sequence shown here is derived from an EMBL/GenBank/DDBJ whole genome shotgun (WGS) entry which is preliminary data.</text>
</comment>
<evidence type="ECO:0000256" key="4">
    <source>
        <dbReference type="ARBA" id="ARBA00023277"/>
    </source>
</evidence>
<feature type="binding site" evidence="8">
    <location>
        <position position="197"/>
    </location>
    <ligand>
        <name>Zn(2+)</name>
        <dbReference type="ChEBI" id="CHEBI:29105"/>
    </ligand>
</feature>
<sequence>MSFTLRGARLVDATMDVASGDLTIENGTIQAVQHAKVDSGNVIDASKMLILPGFIDVHTHGGGGHNLHTTDAQEIENYTRWVASTGVTSFLVAVVGTPNCMPEAQLQTAASAIEQWQHDRQGAEPLGIFLEGPYINEKRRGAHPPIWLRIPKPEETERLLELTNGHLKLVTIAPELPGAREMIQSLLAAGVTMSMGHTDMNYDQAQEAIELGITHMTHCFNAMQPLLHRAPGPLAAVAQSEHVTGELIADGVHVHPAVMSALVKMLSPQRTVVITDAQAGAGIPDSVFEFGGQIARALCGAARLEDGSLAGSILTLDQGLRNILEMTCVNLQEASGMLSYNAARSIKVADRKGLLREGYDADFVILDESLALQATIRQGKVVYAQNGWDERLALLEQ</sequence>
<dbReference type="Proteomes" id="UP000612362">
    <property type="component" value="Unassembled WGS sequence"/>
</dbReference>
<dbReference type="PANTHER" id="PTHR11113:SF14">
    <property type="entry name" value="N-ACETYLGLUCOSAMINE-6-PHOSPHATE DEACETYLASE"/>
    <property type="match status" value="1"/>
</dbReference>
<keyword evidence="4 5" id="KW-0119">Carbohydrate metabolism</keyword>
<evidence type="ECO:0000313" key="11">
    <source>
        <dbReference type="Proteomes" id="UP000612362"/>
    </source>
</evidence>
<evidence type="ECO:0000256" key="7">
    <source>
        <dbReference type="PIRSR" id="PIRSR038994-2"/>
    </source>
</evidence>
<dbReference type="InterPro" id="IPR003764">
    <property type="entry name" value="GlcNAc_6-P_deAcase"/>
</dbReference>
<comment type="cofactor">
    <cofactor evidence="8">
        <name>a divalent metal cation</name>
        <dbReference type="ChEBI" id="CHEBI:60240"/>
    </cofactor>
    <text evidence="8">Binds 1 divalent metal cation per subunit.</text>
</comment>
<dbReference type="NCBIfam" id="TIGR00221">
    <property type="entry name" value="nagA"/>
    <property type="match status" value="1"/>
</dbReference>
<dbReference type="AlphaFoldDB" id="A0A8J3HTC7"/>
<feature type="binding site" evidence="7">
    <location>
        <begin position="309"/>
        <end position="311"/>
    </location>
    <ligand>
        <name>substrate</name>
    </ligand>
</feature>
<feature type="binding site" evidence="8">
    <location>
        <position position="131"/>
    </location>
    <ligand>
        <name>Zn(2+)</name>
        <dbReference type="ChEBI" id="CHEBI:29105"/>
    </ligand>
</feature>
<dbReference type="RefSeq" id="WP_220192828.1">
    <property type="nucleotide sequence ID" value="NZ_BNJF01000001.1"/>
</dbReference>
<evidence type="ECO:0000259" key="9">
    <source>
        <dbReference type="Pfam" id="PF01979"/>
    </source>
</evidence>
<feature type="binding site" evidence="7">
    <location>
        <position position="229"/>
    </location>
    <ligand>
        <name>substrate</name>
    </ligand>
</feature>
<dbReference type="GO" id="GO:0046872">
    <property type="term" value="F:metal ion binding"/>
    <property type="evidence" value="ECO:0007669"/>
    <property type="project" value="UniProtKB-KW"/>
</dbReference>
<accession>A0A8J3HTC7</accession>
<proteinExistence type="inferred from homology"/>
<dbReference type="Pfam" id="PF01979">
    <property type="entry name" value="Amidohydro_1"/>
    <property type="match status" value="1"/>
</dbReference>
<feature type="binding site" evidence="7">
    <location>
        <position position="142"/>
    </location>
    <ligand>
        <name>substrate</name>
    </ligand>
</feature>
<dbReference type="EMBL" id="BNJF01000001">
    <property type="protein sequence ID" value="GHO43349.1"/>
    <property type="molecule type" value="Genomic_DNA"/>
</dbReference>
<dbReference type="CDD" id="cd00854">
    <property type="entry name" value="NagA"/>
    <property type="match status" value="1"/>
</dbReference>
<dbReference type="PANTHER" id="PTHR11113">
    <property type="entry name" value="N-ACETYLGLUCOSAMINE-6-PHOSPHATE DEACETYLASE"/>
    <property type="match status" value="1"/>
</dbReference>
<feature type="binding site" evidence="7">
    <location>
        <begin position="221"/>
        <end position="222"/>
    </location>
    <ligand>
        <name>substrate</name>
    </ligand>
</feature>
<evidence type="ECO:0000256" key="6">
    <source>
        <dbReference type="PIRSR" id="PIRSR038994-1"/>
    </source>
</evidence>
<feature type="binding site" evidence="7">
    <location>
        <position position="253"/>
    </location>
    <ligand>
        <name>substrate</name>
    </ligand>
</feature>